<reference evidence="1 2" key="1">
    <citation type="submission" date="2022-02" db="EMBL/GenBank/DDBJ databases">
        <title>Study of halophilic communities from a Mexican lake.</title>
        <authorList>
            <person name="Hernandez-Soto L.M."/>
            <person name="Martinez-Abarca F."/>
            <person name="Ramirez-Saad H.C."/>
            <person name="Aguirre-Garrido J.F."/>
        </authorList>
    </citation>
    <scope>NUCLEOTIDE SEQUENCE [LARGE SCALE GENOMIC DNA]</scope>
    <source>
        <strain evidence="1 2">Hjan13</strain>
    </source>
</reference>
<keyword evidence="2" id="KW-1185">Reference proteome</keyword>
<gene>
    <name evidence="1" type="ORF">L0635_16565</name>
</gene>
<dbReference type="EMBL" id="JAKNQU010000007">
    <property type="protein sequence ID" value="MCZ0928689.1"/>
    <property type="molecule type" value="Genomic_DNA"/>
</dbReference>
<evidence type="ECO:0000313" key="2">
    <source>
        <dbReference type="Proteomes" id="UP001321125"/>
    </source>
</evidence>
<dbReference type="RefSeq" id="WP_268902314.1">
    <property type="nucleotide sequence ID" value="NZ_JAKNQT010000004.1"/>
</dbReference>
<protein>
    <recommendedName>
        <fullName evidence="3">AP2/ERF domain-containing protein</fullName>
    </recommendedName>
</protein>
<accession>A0ABT4IYE3</accession>
<dbReference type="Proteomes" id="UP001321125">
    <property type="component" value="Unassembled WGS sequence"/>
</dbReference>
<name>A0ABT4IYE3_9GAMM</name>
<organism evidence="1 2">
    <name type="scientific">Vreelandella janggokensis</name>
    <dbReference type="NCBI Taxonomy" id="370767"/>
    <lineage>
        <taxon>Bacteria</taxon>
        <taxon>Pseudomonadati</taxon>
        <taxon>Pseudomonadota</taxon>
        <taxon>Gammaproteobacteria</taxon>
        <taxon>Oceanospirillales</taxon>
        <taxon>Halomonadaceae</taxon>
        <taxon>Vreelandella</taxon>
    </lineage>
</organism>
<proteinExistence type="predicted"/>
<evidence type="ECO:0000313" key="1">
    <source>
        <dbReference type="EMBL" id="MCZ0928689.1"/>
    </source>
</evidence>
<sequence>MAKHRQRPAGPVTGVYHYERPSGSTAWIAAWYELTADGSRKKRSAQFTYGTGISRYASSDDAMQAAIAKRKEEEARWYCVLGERDKRQVNQ</sequence>
<evidence type="ECO:0008006" key="3">
    <source>
        <dbReference type="Google" id="ProtNLM"/>
    </source>
</evidence>
<comment type="caution">
    <text evidence="1">The sequence shown here is derived from an EMBL/GenBank/DDBJ whole genome shotgun (WGS) entry which is preliminary data.</text>
</comment>